<feature type="domain" description="Mur ligase N-terminal catalytic" evidence="9">
    <location>
        <begin position="30"/>
        <end position="102"/>
    </location>
</feature>
<evidence type="ECO:0000313" key="13">
    <source>
        <dbReference type="Proteomes" id="UP000199532"/>
    </source>
</evidence>
<evidence type="ECO:0000256" key="1">
    <source>
        <dbReference type="ARBA" id="ARBA00005898"/>
    </source>
</evidence>
<dbReference type="GO" id="GO:0008360">
    <property type="term" value="P:regulation of cell shape"/>
    <property type="evidence" value="ECO:0007669"/>
    <property type="project" value="UniProtKB-KW"/>
</dbReference>
<comment type="pathway">
    <text evidence="7 8">Cell wall biogenesis; peptidoglycan biosynthesis.</text>
</comment>
<evidence type="ECO:0000256" key="5">
    <source>
        <dbReference type="ARBA" id="ARBA00023306"/>
    </source>
</evidence>
<keyword evidence="3 7" id="KW-0133">Cell shape</keyword>
<dbReference type="OrthoDB" id="9800958at2"/>
<feature type="binding site" evidence="7">
    <location>
        <position position="383"/>
    </location>
    <ligand>
        <name>meso-2,6-diaminopimelate</name>
        <dbReference type="ChEBI" id="CHEBI:57791"/>
    </ligand>
</feature>
<keyword evidence="7" id="KW-0963">Cytoplasm</keyword>
<comment type="PTM">
    <text evidence="7">Carboxylation is probably crucial for Mg(2+) binding and, consequently, for the gamma-phosphate positioning of ATP.</text>
</comment>
<evidence type="ECO:0000313" key="12">
    <source>
        <dbReference type="EMBL" id="SEJ56340.1"/>
    </source>
</evidence>
<dbReference type="InterPro" id="IPR035911">
    <property type="entry name" value="MurE/MurF_N"/>
</dbReference>
<dbReference type="NCBIfam" id="TIGR01085">
    <property type="entry name" value="murE"/>
    <property type="match status" value="1"/>
</dbReference>
<keyword evidence="7" id="KW-0067">ATP-binding</keyword>
<name>A0A1H7A3A3_9BACT</name>
<feature type="binding site" evidence="7">
    <location>
        <position position="185"/>
    </location>
    <ligand>
        <name>UDP-N-acetyl-alpha-D-muramoyl-L-alanyl-D-glutamate</name>
        <dbReference type="ChEBI" id="CHEBI:83900"/>
    </ligand>
</feature>
<comment type="cofactor">
    <cofactor evidence="7">
        <name>Mg(2+)</name>
        <dbReference type="ChEBI" id="CHEBI:18420"/>
    </cofactor>
</comment>
<dbReference type="NCBIfam" id="NF001126">
    <property type="entry name" value="PRK00139.1-4"/>
    <property type="match status" value="1"/>
</dbReference>
<dbReference type="STRING" id="408657.SAMN04487995_5316"/>
<keyword evidence="13" id="KW-1185">Reference proteome</keyword>
<comment type="caution">
    <text evidence="7">Lacks conserved residue(s) required for the propagation of feature annotation.</text>
</comment>
<keyword evidence="7" id="KW-0460">Magnesium</keyword>
<evidence type="ECO:0000259" key="10">
    <source>
        <dbReference type="Pfam" id="PF02875"/>
    </source>
</evidence>
<dbReference type="InterPro" id="IPR036615">
    <property type="entry name" value="Mur_ligase_C_dom_sf"/>
</dbReference>
<keyword evidence="2 7" id="KW-0132">Cell division</keyword>
<evidence type="ECO:0000256" key="8">
    <source>
        <dbReference type="RuleBase" id="RU004135"/>
    </source>
</evidence>
<dbReference type="PANTHER" id="PTHR23135:SF4">
    <property type="entry name" value="UDP-N-ACETYLMURAMOYL-L-ALANYL-D-GLUTAMATE--2,6-DIAMINOPIMELATE LIGASE MURE HOMOLOG, CHLOROPLASTIC"/>
    <property type="match status" value="1"/>
</dbReference>
<organism evidence="12 13">
    <name type="scientific">Dyadobacter koreensis</name>
    <dbReference type="NCBI Taxonomy" id="408657"/>
    <lineage>
        <taxon>Bacteria</taxon>
        <taxon>Pseudomonadati</taxon>
        <taxon>Bacteroidota</taxon>
        <taxon>Cytophagia</taxon>
        <taxon>Cytophagales</taxon>
        <taxon>Spirosomataceae</taxon>
        <taxon>Dyadobacter</taxon>
    </lineage>
</organism>
<dbReference type="InterPro" id="IPR000713">
    <property type="entry name" value="Mur_ligase_N"/>
</dbReference>
<feature type="binding site" evidence="7">
    <location>
        <position position="193"/>
    </location>
    <ligand>
        <name>UDP-N-acetyl-alpha-D-muramoyl-L-alanyl-D-glutamate</name>
        <dbReference type="ChEBI" id="CHEBI:83900"/>
    </ligand>
</feature>
<feature type="binding site" evidence="7">
    <location>
        <position position="460"/>
    </location>
    <ligand>
        <name>meso-2,6-diaminopimelate</name>
        <dbReference type="ChEBI" id="CHEBI:57791"/>
    </ligand>
</feature>
<evidence type="ECO:0000256" key="4">
    <source>
        <dbReference type="ARBA" id="ARBA00022984"/>
    </source>
</evidence>
<dbReference type="AlphaFoldDB" id="A0A1H7A3A3"/>
<feature type="domain" description="Mur ligase central" evidence="11">
    <location>
        <begin position="114"/>
        <end position="309"/>
    </location>
</feature>
<keyword evidence="7 12" id="KW-0436">Ligase</keyword>
<dbReference type="GO" id="GO:0005737">
    <property type="term" value="C:cytoplasm"/>
    <property type="evidence" value="ECO:0007669"/>
    <property type="project" value="UniProtKB-SubCell"/>
</dbReference>
<dbReference type="SUPFAM" id="SSF53244">
    <property type="entry name" value="MurD-like peptide ligases, peptide-binding domain"/>
    <property type="match status" value="1"/>
</dbReference>
<feature type="modified residue" description="N6-carboxylysine" evidence="7">
    <location>
        <position position="225"/>
    </location>
</feature>
<dbReference type="Gene3D" id="3.90.190.20">
    <property type="entry name" value="Mur ligase, C-terminal domain"/>
    <property type="match status" value="1"/>
</dbReference>
<protein>
    <recommendedName>
        <fullName evidence="7">UDP-N-acetylmuramoyl-L-alanyl-D-glutamate--2,6-diaminopimelate ligase</fullName>
        <ecNumber evidence="7">6.3.2.13</ecNumber>
    </recommendedName>
    <alternativeName>
        <fullName evidence="7">Meso-A2pm-adding enzyme</fullName>
    </alternativeName>
    <alternativeName>
        <fullName evidence="7">Meso-diaminopimelate-adding enzyme</fullName>
    </alternativeName>
    <alternativeName>
        <fullName evidence="7">UDP-MurNAc-L-Ala-D-Glu:meso-diaminopimelate ligase</fullName>
    </alternativeName>
    <alternativeName>
        <fullName evidence="7">UDP-MurNAc-tripeptide synthetase</fullName>
    </alternativeName>
    <alternativeName>
        <fullName evidence="7">UDP-N-acetylmuramyl-tripeptide synthetase</fullName>
    </alternativeName>
</protein>
<comment type="similarity">
    <text evidence="1 7">Belongs to the MurCDEF family. MurE subfamily.</text>
</comment>
<keyword evidence="5 7" id="KW-0131">Cell cycle</keyword>
<dbReference type="PANTHER" id="PTHR23135">
    <property type="entry name" value="MUR LIGASE FAMILY MEMBER"/>
    <property type="match status" value="1"/>
</dbReference>
<dbReference type="Pfam" id="PF08245">
    <property type="entry name" value="Mur_ligase_M"/>
    <property type="match status" value="1"/>
</dbReference>
<feature type="short sequence motif" description="Meso-diaminopimelate recognition motif" evidence="7">
    <location>
        <begin position="407"/>
        <end position="410"/>
    </location>
</feature>
<dbReference type="SUPFAM" id="SSF53623">
    <property type="entry name" value="MurD-like peptide ligases, catalytic domain"/>
    <property type="match status" value="1"/>
</dbReference>
<dbReference type="GO" id="GO:0000287">
    <property type="term" value="F:magnesium ion binding"/>
    <property type="evidence" value="ECO:0007669"/>
    <property type="project" value="UniProtKB-UniRule"/>
</dbReference>
<accession>A0A1H7A3A3</accession>
<evidence type="ECO:0000256" key="7">
    <source>
        <dbReference type="HAMAP-Rule" id="MF_00208"/>
    </source>
</evidence>
<keyword evidence="6 7" id="KW-0961">Cell wall biogenesis/degradation</keyword>
<dbReference type="RefSeq" id="WP_090340461.1">
    <property type="nucleotide sequence ID" value="NZ_FNXY01000009.1"/>
</dbReference>
<dbReference type="GO" id="GO:0005524">
    <property type="term" value="F:ATP binding"/>
    <property type="evidence" value="ECO:0007669"/>
    <property type="project" value="UniProtKB-UniRule"/>
</dbReference>
<dbReference type="GO" id="GO:0051301">
    <property type="term" value="P:cell division"/>
    <property type="evidence" value="ECO:0007669"/>
    <property type="project" value="UniProtKB-KW"/>
</dbReference>
<dbReference type="InterPro" id="IPR004101">
    <property type="entry name" value="Mur_ligase_C"/>
</dbReference>
<dbReference type="GO" id="GO:0008765">
    <property type="term" value="F:UDP-N-acetylmuramoylalanyl-D-glutamate-2,6-diaminopimelate ligase activity"/>
    <property type="evidence" value="ECO:0007669"/>
    <property type="project" value="UniProtKB-UniRule"/>
</dbReference>
<evidence type="ECO:0000256" key="6">
    <source>
        <dbReference type="ARBA" id="ARBA00023316"/>
    </source>
</evidence>
<comment type="function">
    <text evidence="7">Catalyzes the addition of meso-diaminopimelic acid to the nucleotide precursor UDP-N-acetylmuramoyl-L-alanyl-D-glutamate (UMAG) in the biosynthesis of bacterial cell-wall peptidoglycan.</text>
</comment>
<comment type="catalytic activity">
    <reaction evidence="7">
        <text>UDP-N-acetyl-alpha-D-muramoyl-L-alanyl-D-glutamate + meso-2,6-diaminopimelate + ATP = UDP-N-acetyl-alpha-D-muramoyl-L-alanyl-gamma-D-glutamyl-meso-2,6-diaminopimelate + ADP + phosphate + H(+)</text>
        <dbReference type="Rhea" id="RHEA:23676"/>
        <dbReference type="ChEBI" id="CHEBI:15378"/>
        <dbReference type="ChEBI" id="CHEBI:30616"/>
        <dbReference type="ChEBI" id="CHEBI:43474"/>
        <dbReference type="ChEBI" id="CHEBI:57791"/>
        <dbReference type="ChEBI" id="CHEBI:83900"/>
        <dbReference type="ChEBI" id="CHEBI:83905"/>
        <dbReference type="ChEBI" id="CHEBI:456216"/>
        <dbReference type="EC" id="6.3.2.13"/>
    </reaction>
</comment>
<dbReference type="InterPro" id="IPR005761">
    <property type="entry name" value="UDP-N-AcMur-Glu-dNH2Pim_ligase"/>
</dbReference>
<dbReference type="Proteomes" id="UP000199532">
    <property type="component" value="Unassembled WGS sequence"/>
</dbReference>
<evidence type="ECO:0000256" key="2">
    <source>
        <dbReference type="ARBA" id="ARBA00022618"/>
    </source>
</evidence>
<evidence type="ECO:0000259" key="9">
    <source>
        <dbReference type="Pfam" id="PF01225"/>
    </source>
</evidence>
<feature type="binding site" evidence="7">
    <location>
        <position position="191"/>
    </location>
    <ligand>
        <name>UDP-N-acetyl-alpha-D-muramoyl-L-alanyl-D-glutamate</name>
        <dbReference type="ChEBI" id="CHEBI:83900"/>
    </ligand>
</feature>
<dbReference type="Gene3D" id="3.40.1190.10">
    <property type="entry name" value="Mur-like, catalytic domain"/>
    <property type="match status" value="1"/>
</dbReference>
<dbReference type="InterPro" id="IPR036565">
    <property type="entry name" value="Mur-like_cat_sf"/>
</dbReference>
<gene>
    <name evidence="7" type="primary">murE</name>
    <name evidence="12" type="ORF">SAMN04487995_5316</name>
</gene>
<dbReference type="Gene3D" id="3.40.1390.10">
    <property type="entry name" value="MurE/MurF, N-terminal domain"/>
    <property type="match status" value="1"/>
</dbReference>
<feature type="binding site" evidence="7">
    <location>
        <begin position="407"/>
        <end position="410"/>
    </location>
    <ligand>
        <name>meso-2,6-diaminopimelate</name>
        <dbReference type="ChEBI" id="CHEBI:57791"/>
    </ligand>
</feature>
<dbReference type="GO" id="GO:0071555">
    <property type="term" value="P:cell wall organization"/>
    <property type="evidence" value="ECO:0007669"/>
    <property type="project" value="UniProtKB-KW"/>
</dbReference>
<feature type="domain" description="Mur ligase C-terminal" evidence="10">
    <location>
        <begin position="332"/>
        <end position="462"/>
    </location>
</feature>
<feature type="binding site" evidence="7">
    <location>
        <begin position="116"/>
        <end position="122"/>
    </location>
    <ligand>
        <name>ATP</name>
        <dbReference type="ChEBI" id="CHEBI:30616"/>
    </ligand>
</feature>
<evidence type="ECO:0000259" key="11">
    <source>
        <dbReference type="Pfam" id="PF08245"/>
    </source>
</evidence>
<keyword evidence="7" id="KW-0547">Nucleotide-binding</keyword>
<keyword evidence="4 7" id="KW-0573">Peptidoglycan synthesis</keyword>
<dbReference type="UniPathway" id="UPA00219"/>
<dbReference type="Pfam" id="PF02875">
    <property type="entry name" value="Mur_ligase_C"/>
    <property type="match status" value="1"/>
</dbReference>
<dbReference type="HAMAP" id="MF_00208">
    <property type="entry name" value="MurE"/>
    <property type="match status" value="1"/>
</dbReference>
<reference evidence="12 13" key="1">
    <citation type="submission" date="2016-10" db="EMBL/GenBank/DDBJ databases">
        <authorList>
            <person name="de Groot N.N."/>
        </authorList>
    </citation>
    <scope>NUCLEOTIDE SEQUENCE [LARGE SCALE GENOMIC DNA]</scope>
    <source>
        <strain evidence="12 13">DSM 19938</strain>
    </source>
</reference>
<dbReference type="Pfam" id="PF01225">
    <property type="entry name" value="Mur_ligase"/>
    <property type="match status" value="1"/>
</dbReference>
<dbReference type="GO" id="GO:0009252">
    <property type="term" value="P:peptidoglycan biosynthetic process"/>
    <property type="evidence" value="ECO:0007669"/>
    <property type="project" value="UniProtKB-UniRule"/>
</dbReference>
<dbReference type="SUPFAM" id="SSF63418">
    <property type="entry name" value="MurE/MurF N-terminal domain"/>
    <property type="match status" value="1"/>
</dbReference>
<comment type="subcellular location">
    <subcellularLocation>
        <location evidence="7 8">Cytoplasm</location>
    </subcellularLocation>
</comment>
<proteinExistence type="inferred from homology"/>
<feature type="binding site" evidence="7">
    <location>
        <begin position="158"/>
        <end position="159"/>
    </location>
    <ligand>
        <name>UDP-N-acetyl-alpha-D-muramoyl-L-alanyl-D-glutamate</name>
        <dbReference type="ChEBI" id="CHEBI:83900"/>
    </ligand>
</feature>
<evidence type="ECO:0000256" key="3">
    <source>
        <dbReference type="ARBA" id="ARBA00022960"/>
    </source>
</evidence>
<feature type="binding site" evidence="7">
    <location>
        <position position="35"/>
    </location>
    <ligand>
        <name>UDP-N-acetyl-alpha-D-muramoyl-L-alanyl-D-glutamate</name>
        <dbReference type="ChEBI" id="CHEBI:83900"/>
    </ligand>
</feature>
<dbReference type="EMBL" id="FNXY01000009">
    <property type="protein sequence ID" value="SEJ56340.1"/>
    <property type="molecule type" value="Genomic_DNA"/>
</dbReference>
<dbReference type="EC" id="6.3.2.13" evidence="7"/>
<dbReference type="InterPro" id="IPR013221">
    <property type="entry name" value="Mur_ligase_cen"/>
</dbReference>
<sequence>MESIQKPIHSLISGIAGVTVHGSENVVVNKIIIDSRRVLPGSLFVALRGTQTDGHQYVETASDLGAAAILCEKLPAQLRAGITYIQAQDSASAMGFIAASFYDQPSKKVTLVGVTGTNGKTSVATFLFQLFRALGYRCGLLSTVQNQIEDEVIPSTHTTPDAVALNELLALMHEKGCSHVFMEVSSHAVSQHRITGLHFAGGIFTNITHDHLDFHKTFDNYITAKKGFFDQLPKTAFALVNIDDRRGSVMVQNTKARIETYSLQTLATYNGKILSDTLTGMHMEINNQEVWFRVIGRFNGYNLLSVYGAAIALGESPEEVLTALSNLNSPPGRFEQIHSVDNIVGIVDYAHTPDALENVLQTIAHLRHGNEQVITIVGCGGNRDAAKRPKMAEIACNLSTRVILTSDNPRYEEPQDILDQMMKGVPPLKFKNTIVVPDRHEAIFKAVAEANPEDIILIAGKGHETYQEIRGVKHNFDDRQVLREAFSSFHSHKE</sequence>
<feature type="binding site" evidence="7">
    <location>
        <position position="464"/>
    </location>
    <ligand>
        <name>meso-2,6-diaminopimelate</name>
        <dbReference type="ChEBI" id="CHEBI:57791"/>
    </ligand>
</feature>